<dbReference type="AlphaFoldDB" id="A0A074WB32"/>
<keyword evidence="3" id="KW-1185">Reference proteome</keyword>
<dbReference type="RefSeq" id="XP_013424672.1">
    <property type="nucleotide sequence ID" value="XM_013569218.1"/>
</dbReference>
<protein>
    <submittedName>
        <fullName evidence="2">Amidase signature enzyme</fullName>
    </submittedName>
</protein>
<dbReference type="SUPFAM" id="SSF75304">
    <property type="entry name" value="Amidase signature (AS) enzymes"/>
    <property type="match status" value="1"/>
</dbReference>
<name>A0A074WB32_9PEZI</name>
<gene>
    <name evidence="2" type="ORF">M436DRAFT_75185</name>
</gene>
<accession>A0A074WB32</accession>
<reference evidence="2 3" key="1">
    <citation type="journal article" date="2014" name="BMC Genomics">
        <title>Genome sequencing of four Aureobasidium pullulans varieties: biotechnological potential, stress tolerance, and description of new species.</title>
        <authorList>
            <person name="Gostin Ar C."/>
            <person name="Ohm R.A."/>
            <person name="Kogej T."/>
            <person name="Sonjak S."/>
            <person name="Turk M."/>
            <person name="Zajc J."/>
            <person name="Zalar P."/>
            <person name="Grube M."/>
            <person name="Sun H."/>
            <person name="Han J."/>
            <person name="Sharma A."/>
            <person name="Chiniquy J."/>
            <person name="Ngan C.Y."/>
            <person name="Lipzen A."/>
            <person name="Barry K."/>
            <person name="Grigoriev I.V."/>
            <person name="Gunde-Cimerman N."/>
        </authorList>
    </citation>
    <scope>NUCLEOTIDE SEQUENCE [LARGE SCALE GENOMIC DNA]</scope>
    <source>
        <strain evidence="2 3">CBS 147.97</strain>
    </source>
</reference>
<dbReference type="Gene3D" id="3.90.1300.10">
    <property type="entry name" value="Amidase signature (AS) domain"/>
    <property type="match status" value="1"/>
</dbReference>
<dbReference type="InterPro" id="IPR036928">
    <property type="entry name" value="AS_sf"/>
</dbReference>
<proteinExistence type="predicted"/>
<evidence type="ECO:0000259" key="1">
    <source>
        <dbReference type="Pfam" id="PF01425"/>
    </source>
</evidence>
<evidence type="ECO:0000313" key="3">
    <source>
        <dbReference type="Proteomes" id="UP000027730"/>
    </source>
</evidence>
<dbReference type="PANTHER" id="PTHR42678">
    <property type="entry name" value="AMIDASE"/>
    <property type="match status" value="1"/>
</dbReference>
<dbReference type="GeneID" id="25415611"/>
<dbReference type="Proteomes" id="UP000027730">
    <property type="component" value="Unassembled WGS sequence"/>
</dbReference>
<dbReference type="PANTHER" id="PTHR42678:SF11">
    <property type="entry name" value="AMIDASE FAMILY PROTEIN"/>
    <property type="match status" value="1"/>
</dbReference>
<dbReference type="HOGENOM" id="CLU_009600_15_0_1"/>
<dbReference type="EMBL" id="KL584717">
    <property type="protein sequence ID" value="KEQ70335.1"/>
    <property type="molecule type" value="Genomic_DNA"/>
</dbReference>
<dbReference type="OrthoDB" id="566138at2759"/>
<feature type="domain" description="Amidase" evidence="1">
    <location>
        <begin position="51"/>
        <end position="252"/>
    </location>
</feature>
<sequence length="665" mass="71483">MIASVEPQSLSIVEATVSNLANALSKGQTNSVELVVKSLLRVAKYDRRFTLLNSIPIINQDVFAAAQASDQRRASGQSIGPLDGIPCTVKDSYKMAGMTVAAGSPAFEHLVANEDAFTVAKIKEAGGVILGRTNMPPMAAGGMQRGVYDRAESPYNADYLTAAFASGSSNGSATATAASFGVFGMSEETISSGRSPASNDGLVAYTPSRGILSIRGNWPLFPTCDVVVPHTRTMTDMFALLDVIAVKDDKNTCDFWREQPFVGLPEIDTVRPTSYQDLSNANALADKKIAVPKMYVGGKDSDSRARNVHAPSLDAVVIEVDFPVVNTFDATDSPDASDQASAPPHRNDVDMSQLMAFAWDDFLAANGDARVATSLAQIASGTIFPRPPGALLDRYDQQDPLVRHKDVVAHITSNRPRTYDIPGLGQALHNLETRRKTDFEDWLAAEGIDAVVWPCNADVGRADSDTNEKSAIEAWRKGVLYSNGNCAIRQLGIPTVSVPMGIMADTKMPVNLTFAGKAYDDSALFEYAFAFEQATRLRQTPGRTPALPTDKITISNSAGKLGDLPPRLTVNGIETMVEEKMEKIHISGTLDGKELSELHLYVDGDEVHTISVVQGVWSAAIDISVDVHWSQVKPEEKRVPDLGKVMVIVLATGSNGRSSAEMVFV</sequence>
<organism evidence="2 3">
    <name type="scientific">Aureobasidium namibiae CBS 147.97</name>
    <dbReference type="NCBI Taxonomy" id="1043004"/>
    <lineage>
        <taxon>Eukaryota</taxon>
        <taxon>Fungi</taxon>
        <taxon>Dikarya</taxon>
        <taxon>Ascomycota</taxon>
        <taxon>Pezizomycotina</taxon>
        <taxon>Dothideomycetes</taxon>
        <taxon>Dothideomycetidae</taxon>
        <taxon>Dothideales</taxon>
        <taxon>Saccotheciaceae</taxon>
        <taxon>Aureobasidium</taxon>
    </lineage>
</organism>
<dbReference type="InterPro" id="IPR023631">
    <property type="entry name" value="Amidase_dom"/>
</dbReference>
<dbReference type="STRING" id="1043004.A0A074WB32"/>
<evidence type="ECO:0000313" key="2">
    <source>
        <dbReference type="EMBL" id="KEQ70335.1"/>
    </source>
</evidence>
<dbReference type="Pfam" id="PF01425">
    <property type="entry name" value="Amidase"/>
    <property type="match status" value="1"/>
</dbReference>